<reference evidence="2 3" key="1">
    <citation type="submission" date="2023-01" db="EMBL/GenBank/DDBJ databases">
        <title>Pseudomonas SA3-5T sp. nov., isolated from tidal flat sediment.</title>
        <authorList>
            <person name="Kim H.S."/>
            <person name="Kim J.-S."/>
            <person name="Suh M.K."/>
            <person name="Eom M.K."/>
            <person name="Lee J.-S."/>
        </authorList>
    </citation>
    <scope>NUCLEOTIDE SEQUENCE [LARGE SCALE GENOMIC DNA]</scope>
    <source>
        <strain evidence="2 3">SA3-5</strain>
    </source>
</reference>
<dbReference type="EMBL" id="JAQJZJ010000043">
    <property type="protein sequence ID" value="MDA7089339.1"/>
    <property type="molecule type" value="Genomic_DNA"/>
</dbReference>
<feature type="non-terminal residue" evidence="2">
    <location>
        <position position="105"/>
    </location>
</feature>
<organism evidence="2 3">
    <name type="scientific">Pseudomonas aestuarii</name>
    <dbReference type="NCBI Taxonomy" id="3018340"/>
    <lineage>
        <taxon>Bacteria</taxon>
        <taxon>Pseudomonadati</taxon>
        <taxon>Pseudomonadota</taxon>
        <taxon>Gammaproteobacteria</taxon>
        <taxon>Pseudomonadales</taxon>
        <taxon>Pseudomonadaceae</taxon>
        <taxon>Pseudomonas</taxon>
    </lineage>
</organism>
<dbReference type="SUPFAM" id="SSF103025">
    <property type="entry name" value="Folate-binding domain"/>
    <property type="match status" value="1"/>
</dbReference>
<evidence type="ECO:0000259" key="1">
    <source>
        <dbReference type="Pfam" id="PF01571"/>
    </source>
</evidence>
<dbReference type="InterPro" id="IPR027266">
    <property type="entry name" value="TrmE/GcvT-like"/>
</dbReference>
<comment type="caution">
    <text evidence="2">The sequence shown here is derived from an EMBL/GenBank/DDBJ whole genome shotgun (WGS) entry which is preliminary data.</text>
</comment>
<dbReference type="PANTHER" id="PTHR43757:SF2">
    <property type="entry name" value="AMINOMETHYLTRANSFERASE, MITOCHONDRIAL"/>
    <property type="match status" value="1"/>
</dbReference>
<feature type="domain" description="GCVT N-terminal" evidence="1">
    <location>
        <begin position="2"/>
        <end position="105"/>
    </location>
</feature>
<gene>
    <name evidence="2" type="ORF">PH586_23480</name>
</gene>
<dbReference type="InterPro" id="IPR028896">
    <property type="entry name" value="GcvT/YgfZ/DmdA"/>
</dbReference>
<sequence length="105" mass="11893">ACMADNHFVMTTTTGGAARVMQWLEIYHQTEWPELKVYFTSVTDHWATMTLSGPNSRKLLAEVTDIDLDKDAFPFMTWKEGEVGGVPARVFRISFTGELSYEVNV</sequence>
<dbReference type="Gene3D" id="3.30.1360.120">
    <property type="entry name" value="Probable tRNA modification gtpase trme, domain 1"/>
    <property type="match status" value="1"/>
</dbReference>
<dbReference type="Proteomes" id="UP001212042">
    <property type="component" value="Unassembled WGS sequence"/>
</dbReference>
<keyword evidence="3" id="KW-1185">Reference proteome</keyword>
<proteinExistence type="predicted"/>
<feature type="non-terminal residue" evidence="2">
    <location>
        <position position="1"/>
    </location>
</feature>
<dbReference type="PANTHER" id="PTHR43757">
    <property type="entry name" value="AMINOMETHYLTRANSFERASE"/>
    <property type="match status" value="1"/>
</dbReference>
<evidence type="ECO:0000313" key="3">
    <source>
        <dbReference type="Proteomes" id="UP001212042"/>
    </source>
</evidence>
<evidence type="ECO:0000313" key="2">
    <source>
        <dbReference type="EMBL" id="MDA7089339.1"/>
    </source>
</evidence>
<dbReference type="InterPro" id="IPR006222">
    <property type="entry name" value="GCVT_N"/>
</dbReference>
<protein>
    <submittedName>
        <fullName evidence="2">Sarcosine oxidase subunit alpha</fullName>
    </submittedName>
</protein>
<dbReference type="Pfam" id="PF01571">
    <property type="entry name" value="GCV_T"/>
    <property type="match status" value="1"/>
</dbReference>
<name>A0ABT4XMB2_9PSED</name>
<accession>A0ABT4XMB2</accession>